<accession>A0A1M2VDC0</accession>
<sequence>MEAMWAALPTAKHLMNVLWGGSAENAGGNDTTSLRNEFHSPSRFLETLQCNDGSPNPIIKHFRFYAACIRHLNTTSHDYPFGLLGYMKSLIGTGTGDLFPTLRQLVWVEKEKLRLHRGDMTQFFPSSQLVDITLHFETGRQTAVWAQWTPEQRTSFQDTIVHLCSAIRCGQPALRRLTIDAPIHISIPACVVIRDFSGLMHLDLRVCVGVNSDITENGRGPLLASLRVLGLLWTRKSLDAESLLMNVSFDLLQQITIRSAEIPHDGFLSYASRLMEHVSVHLTSIEIYSFTSGPTTLPKRSFHDF</sequence>
<evidence type="ECO:0000313" key="1">
    <source>
        <dbReference type="EMBL" id="OJT05609.1"/>
    </source>
</evidence>
<dbReference type="Proteomes" id="UP000184267">
    <property type="component" value="Unassembled WGS sequence"/>
</dbReference>
<proteinExistence type="predicted"/>
<keyword evidence="2" id="KW-1185">Reference proteome</keyword>
<dbReference type="EMBL" id="MNAD01001418">
    <property type="protein sequence ID" value="OJT05609.1"/>
    <property type="molecule type" value="Genomic_DNA"/>
</dbReference>
<comment type="caution">
    <text evidence="1">The sequence shown here is derived from an EMBL/GenBank/DDBJ whole genome shotgun (WGS) entry which is preliminary data.</text>
</comment>
<protein>
    <submittedName>
        <fullName evidence="1">Uncharacterized protein</fullName>
    </submittedName>
</protein>
<reference evidence="1 2" key="1">
    <citation type="submission" date="2016-10" db="EMBL/GenBank/DDBJ databases">
        <title>Genome sequence of the basidiomycete white-rot fungus Trametes pubescens.</title>
        <authorList>
            <person name="Makela M.R."/>
            <person name="Granchi Z."/>
            <person name="Peng M."/>
            <person name="De Vries R.P."/>
            <person name="Grigoriev I."/>
            <person name="Riley R."/>
            <person name="Hilden K."/>
        </authorList>
    </citation>
    <scope>NUCLEOTIDE SEQUENCE [LARGE SCALE GENOMIC DNA]</scope>
    <source>
        <strain evidence="1 2">FBCC735</strain>
    </source>
</reference>
<gene>
    <name evidence="1" type="ORF">TRAPUB_3574</name>
</gene>
<name>A0A1M2VDC0_TRAPU</name>
<dbReference type="AlphaFoldDB" id="A0A1M2VDC0"/>
<dbReference type="OrthoDB" id="2757867at2759"/>
<organism evidence="1 2">
    <name type="scientific">Trametes pubescens</name>
    <name type="common">White-rot fungus</name>
    <dbReference type="NCBI Taxonomy" id="154538"/>
    <lineage>
        <taxon>Eukaryota</taxon>
        <taxon>Fungi</taxon>
        <taxon>Dikarya</taxon>
        <taxon>Basidiomycota</taxon>
        <taxon>Agaricomycotina</taxon>
        <taxon>Agaricomycetes</taxon>
        <taxon>Polyporales</taxon>
        <taxon>Polyporaceae</taxon>
        <taxon>Trametes</taxon>
    </lineage>
</organism>
<evidence type="ECO:0000313" key="2">
    <source>
        <dbReference type="Proteomes" id="UP000184267"/>
    </source>
</evidence>
<feature type="non-terminal residue" evidence="1">
    <location>
        <position position="305"/>
    </location>
</feature>